<feature type="compositionally biased region" description="Acidic residues" evidence="1">
    <location>
        <begin position="194"/>
        <end position="213"/>
    </location>
</feature>
<dbReference type="AlphaFoldDB" id="A0A1Y1UN10"/>
<evidence type="ECO:0000313" key="2">
    <source>
        <dbReference type="EMBL" id="ORX38515.1"/>
    </source>
</evidence>
<feature type="region of interest" description="Disordered" evidence="1">
    <location>
        <begin position="1"/>
        <end position="43"/>
    </location>
</feature>
<feature type="compositionally biased region" description="Pro residues" evidence="1">
    <location>
        <begin position="273"/>
        <end position="284"/>
    </location>
</feature>
<gene>
    <name evidence="2" type="ORF">BD324DRAFT_607967</name>
</gene>
<sequence length="336" mass="37092">MKDSKSVRPFKRQTPLLHKATNNKSASQNRSPPREKTGTEPSGVDDSLAVCLFGLSRAMYDSEYEEEVRKQAVMSEVLPDAKMWEKWEKTEAPLRQGRGWYPALDRHFLELLVMSEIHCLSHPLHPIQQGAGQVERIHRHACRVRRVACERIGAERLNAYCERVKEAFEAYVHCGWGQRQMGDAGGIVTTDDEAELQDDDMDTETDTDTDTDTDTSPSNGNNGLEGPQSELGSIDSTSQIRSAGGSIKLVVEEGESRGRSKERGDGSVRRDPGPGPEVSPPPFSPSSILAKKALGEINEVSGDDLLDGSVDEIDAGELMKVDLDDVEENDEQVEGW</sequence>
<comment type="caution">
    <text evidence="2">The sequence shown here is derived from an EMBL/GenBank/DDBJ whole genome shotgun (WGS) entry which is preliminary data.</text>
</comment>
<evidence type="ECO:0000313" key="3">
    <source>
        <dbReference type="Proteomes" id="UP000193218"/>
    </source>
</evidence>
<dbReference type="Proteomes" id="UP000193218">
    <property type="component" value="Unassembled WGS sequence"/>
</dbReference>
<dbReference type="GeneID" id="33555899"/>
<keyword evidence="3" id="KW-1185">Reference proteome</keyword>
<accession>A0A1Y1UN10</accession>
<feature type="compositionally biased region" description="Basic and acidic residues" evidence="1">
    <location>
        <begin position="250"/>
        <end position="272"/>
    </location>
</feature>
<feature type="region of interest" description="Disordered" evidence="1">
    <location>
        <begin position="194"/>
        <end position="287"/>
    </location>
</feature>
<dbReference type="InParanoid" id="A0A1Y1UN10"/>
<dbReference type="OrthoDB" id="2574883at2759"/>
<proteinExistence type="predicted"/>
<reference evidence="2 3" key="1">
    <citation type="submission" date="2017-03" db="EMBL/GenBank/DDBJ databases">
        <title>Widespread Adenine N6-methylation of Active Genes in Fungi.</title>
        <authorList>
            <consortium name="DOE Joint Genome Institute"/>
            <person name="Mondo S.J."/>
            <person name="Dannebaum R.O."/>
            <person name="Kuo R.C."/>
            <person name="Louie K.B."/>
            <person name="Bewick A.J."/>
            <person name="Labutti K."/>
            <person name="Haridas S."/>
            <person name="Kuo A."/>
            <person name="Salamov A."/>
            <person name="Ahrendt S.R."/>
            <person name="Lau R."/>
            <person name="Bowen B.P."/>
            <person name="Lipzen A."/>
            <person name="Sullivan W."/>
            <person name="Andreopoulos W.B."/>
            <person name="Clum A."/>
            <person name="Lindquist E."/>
            <person name="Daum C."/>
            <person name="Northen T.R."/>
            <person name="Ramamoorthy G."/>
            <person name="Schmitz R.J."/>
            <person name="Gryganskyi A."/>
            <person name="Culley D."/>
            <person name="Magnuson J."/>
            <person name="James T.Y."/>
            <person name="O'Malley M.A."/>
            <person name="Stajich J.E."/>
            <person name="Spatafora J.W."/>
            <person name="Visel A."/>
            <person name="Grigoriev I.V."/>
        </authorList>
    </citation>
    <scope>NUCLEOTIDE SEQUENCE [LARGE SCALE GENOMIC DNA]</scope>
    <source>
        <strain evidence="2 3">NRRL Y-17943</strain>
    </source>
</reference>
<dbReference type="RefSeq" id="XP_021872437.1">
    <property type="nucleotide sequence ID" value="XM_022014091.1"/>
</dbReference>
<evidence type="ECO:0000256" key="1">
    <source>
        <dbReference type="SAM" id="MobiDB-lite"/>
    </source>
</evidence>
<feature type="compositionally biased region" description="Polar residues" evidence="1">
    <location>
        <begin position="230"/>
        <end position="241"/>
    </location>
</feature>
<dbReference type="EMBL" id="NBSH01000004">
    <property type="protein sequence ID" value="ORX38515.1"/>
    <property type="molecule type" value="Genomic_DNA"/>
</dbReference>
<protein>
    <submittedName>
        <fullName evidence="2">Uncharacterized protein</fullName>
    </submittedName>
</protein>
<organism evidence="2 3">
    <name type="scientific">Kockovaella imperatae</name>
    <dbReference type="NCBI Taxonomy" id="4999"/>
    <lineage>
        <taxon>Eukaryota</taxon>
        <taxon>Fungi</taxon>
        <taxon>Dikarya</taxon>
        <taxon>Basidiomycota</taxon>
        <taxon>Agaricomycotina</taxon>
        <taxon>Tremellomycetes</taxon>
        <taxon>Tremellales</taxon>
        <taxon>Cuniculitremaceae</taxon>
        <taxon>Kockovaella</taxon>
    </lineage>
</organism>
<feature type="compositionally biased region" description="Polar residues" evidence="1">
    <location>
        <begin position="20"/>
        <end position="31"/>
    </location>
</feature>
<name>A0A1Y1UN10_9TREE</name>